<feature type="compositionally biased region" description="Basic and acidic residues" evidence="1">
    <location>
        <begin position="196"/>
        <end position="205"/>
    </location>
</feature>
<dbReference type="OrthoDB" id="4369409at2"/>
<dbReference type="Proteomes" id="UP000315628">
    <property type="component" value="Unassembled WGS sequence"/>
</dbReference>
<name>A0A560WEQ2_9MICO</name>
<organism evidence="3 4">
    <name type="scientific">Marihabitans asiaticum</name>
    <dbReference type="NCBI Taxonomy" id="415218"/>
    <lineage>
        <taxon>Bacteria</taxon>
        <taxon>Bacillati</taxon>
        <taxon>Actinomycetota</taxon>
        <taxon>Actinomycetes</taxon>
        <taxon>Micrococcales</taxon>
        <taxon>Intrasporangiaceae</taxon>
        <taxon>Marihabitans</taxon>
    </lineage>
</organism>
<reference evidence="3 4" key="1">
    <citation type="submission" date="2019-06" db="EMBL/GenBank/DDBJ databases">
        <title>Sequencing the genomes of 1000 actinobacteria strains.</title>
        <authorList>
            <person name="Klenk H.-P."/>
        </authorList>
    </citation>
    <scope>NUCLEOTIDE SEQUENCE [LARGE SCALE GENOMIC DNA]</scope>
    <source>
        <strain evidence="3 4">DSM 18935</strain>
    </source>
</reference>
<dbReference type="EMBL" id="VIUW01000002">
    <property type="protein sequence ID" value="TWD15994.1"/>
    <property type="molecule type" value="Genomic_DNA"/>
</dbReference>
<feature type="region of interest" description="Disordered" evidence="1">
    <location>
        <begin position="192"/>
        <end position="238"/>
    </location>
</feature>
<gene>
    <name evidence="3" type="ORF">FB557_1535</name>
</gene>
<evidence type="ECO:0000313" key="3">
    <source>
        <dbReference type="EMBL" id="TWD15994.1"/>
    </source>
</evidence>
<protein>
    <submittedName>
        <fullName evidence="3">Short subunit dehydrogenase-like uncharacterized protein</fullName>
    </submittedName>
</protein>
<evidence type="ECO:0000259" key="2">
    <source>
        <dbReference type="Pfam" id="PF03435"/>
    </source>
</evidence>
<evidence type="ECO:0000313" key="4">
    <source>
        <dbReference type="Proteomes" id="UP000315628"/>
    </source>
</evidence>
<dbReference type="InterPro" id="IPR005097">
    <property type="entry name" value="Sacchrp_dh_NADP-bd"/>
</dbReference>
<dbReference type="Pfam" id="PF03435">
    <property type="entry name" value="Sacchrp_dh_NADP"/>
    <property type="match status" value="1"/>
</dbReference>
<keyword evidence="4" id="KW-1185">Reference proteome</keyword>
<evidence type="ECO:0000256" key="1">
    <source>
        <dbReference type="SAM" id="MobiDB-lite"/>
    </source>
</evidence>
<dbReference type="PANTHER" id="PTHR12286:SF5">
    <property type="entry name" value="SACCHAROPINE DEHYDROGENASE-LIKE OXIDOREDUCTASE"/>
    <property type="match status" value="1"/>
</dbReference>
<accession>A0A560WEQ2</accession>
<dbReference type="InterPro" id="IPR036291">
    <property type="entry name" value="NAD(P)-bd_dom_sf"/>
</dbReference>
<proteinExistence type="predicted"/>
<dbReference type="SUPFAM" id="SSF51735">
    <property type="entry name" value="NAD(P)-binding Rossmann-fold domains"/>
    <property type="match status" value="1"/>
</dbReference>
<dbReference type="InterPro" id="IPR051276">
    <property type="entry name" value="Saccharopine_DH-like_oxidrdct"/>
</dbReference>
<feature type="domain" description="Saccharopine dehydrogenase NADP binding" evidence="2">
    <location>
        <begin position="11"/>
        <end position="136"/>
    </location>
</feature>
<dbReference type="PANTHER" id="PTHR12286">
    <property type="entry name" value="SACCHAROPINE DEHYDROGENASE-LIKE OXIDOREDUCTASE"/>
    <property type="match status" value="1"/>
</dbReference>
<dbReference type="Gene3D" id="3.40.50.720">
    <property type="entry name" value="NAD(P)-binding Rossmann-like Domain"/>
    <property type="match status" value="1"/>
</dbReference>
<dbReference type="GO" id="GO:0005886">
    <property type="term" value="C:plasma membrane"/>
    <property type="evidence" value="ECO:0007669"/>
    <property type="project" value="TreeGrafter"/>
</dbReference>
<dbReference type="GO" id="GO:0009247">
    <property type="term" value="P:glycolipid biosynthetic process"/>
    <property type="evidence" value="ECO:0007669"/>
    <property type="project" value="TreeGrafter"/>
</dbReference>
<dbReference type="RefSeq" id="WP_144856985.1">
    <property type="nucleotide sequence ID" value="NZ_BAAAYT010000001.1"/>
</dbReference>
<dbReference type="AlphaFoldDB" id="A0A560WEQ2"/>
<sequence>MAKTTRDLDLVLLGATGFVGELTAAHLRDHAPADLRIGIAGRSRAKLAALVERLGGAAHTWEQIVLDTSDSAGCDALAARTRVVATTVGPYVRYGKEVVRACAEAGTDYCDLTGEVLFVRDVADAFHELAASTGARIVPSCGFDSIPSDLGVWLTAQEARERGLGELTRTVLFVRSLRGGLSGGTIDSMRQQAIDSSDKVARRTAADPYALSPDRAAEPSSRRTRRSSDQSTPARVLDKITGSLPVRRTEDGRWTGPFVMAAYNTRVVRRSNALLDWAYGRDFRYAEVTDFGTKVTSPMMATGMSVGLLGMLGGMAFGPTRALLDKALPAPGEGPDEDSRAKGRFRLEIVAETTSGQTVRTTVAAPYDPGYNGTAIMLGQSALCLAADEARGEGGVLTTAVAMAEPLIERLRGFDFTFDAVVDTTADS</sequence>
<comment type="caution">
    <text evidence="3">The sequence shown here is derived from an EMBL/GenBank/DDBJ whole genome shotgun (WGS) entry which is preliminary data.</text>
</comment>